<evidence type="ECO:0000256" key="2">
    <source>
        <dbReference type="SAM" id="SignalP"/>
    </source>
</evidence>
<organism evidence="3 4">
    <name type="scientific">Alicyclobacillus macrosporangiidus</name>
    <dbReference type="NCBI Taxonomy" id="392015"/>
    <lineage>
        <taxon>Bacteria</taxon>
        <taxon>Bacillati</taxon>
        <taxon>Bacillota</taxon>
        <taxon>Bacilli</taxon>
        <taxon>Bacillales</taxon>
        <taxon>Alicyclobacillaceae</taxon>
        <taxon>Alicyclobacillus</taxon>
    </lineage>
</organism>
<dbReference type="eggNOG" id="ENOG5033ECZ">
    <property type="taxonomic scope" value="Bacteria"/>
</dbReference>
<dbReference type="Proteomes" id="UP000183508">
    <property type="component" value="Unassembled WGS sequence"/>
</dbReference>
<dbReference type="EMBL" id="FPBV01000001">
    <property type="protein sequence ID" value="SFU30637.1"/>
    <property type="molecule type" value="Genomic_DNA"/>
</dbReference>
<feature type="region of interest" description="Disordered" evidence="1">
    <location>
        <begin position="184"/>
        <end position="209"/>
    </location>
</feature>
<evidence type="ECO:0000313" key="3">
    <source>
        <dbReference type="EMBL" id="SFU30637.1"/>
    </source>
</evidence>
<gene>
    <name evidence="3" type="ORF">SAMN05421543_10139</name>
</gene>
<feature type="signal peptide" evidence="2">
    <location>
        <begin position="1"/>
        <end position="33"/>
    </location>
</feature>
<dbReference type="AlphaFoldDB" id="A0A1I7F3B7"/>
<proteinExistence type="predicted"/>
<protein>
    <recommendedName>
        <fullName evidence="5">Bacterial Ig domain-containing protein</fullName>
    </recommendedName>
</protein>
<evidence type="ECO:0000256" key="1">
    <source>
        <dbReference type="SAM" id="MobiDB-lite"/>
    </source>
</evidence>
<reference evidence="4" key="1">
    <citation type="submission" date="2016-10" db="EMBL/GenBank/DDBJ databases">
        <authorList>
            <person name="Varghese N."/>
        </authorList>
    </citation>
    <scope>NUCLEOTIDE SEQUENCE [LARGE SCALE GENOMIC DNA]</scope>
    <source>
        <strain evidence="4">DSM 17980</strain>
    </source>
</reference>
<keyword evidence="2" id="KW-0732">Signal</keyword>
<feature type="chain" id="PRO_5010333359" description="Bacterial Ig domain-containing protein" evidence="2">
    <location>
        <begin position="34"/>
        <end position="209"/>
    </location>
</feature>
<sequence>MLRRTLVGDWRIRLASFLCVCGMAAVWPSPAFAQTPAPGPAPARPAPQAAPAPVANVTATIQFRVVSSPDFRAIPGARVVLIGQNGRLVKTGLTDGDGIWRTTVTVPRDPRFPGLGFVNALCVALGHNETVVFDVPIRQGTAQPVTLNPIQPGLRNEPMAMLGQIHRLDVIDFVNRFGDAAGLERQTPIPGEEGYSPFGPSLRRSASTR</sequence>
<evidence type="ECO:0000313" key="4">
    <source>
        <dbReference type="Proteomes" id="UP000183508"/>
    </source>
</evidence>
<accession>A0A1I7F3B7</accession>
<name>A0A1I7F3B7_9BACL</name>
<keyword evidence="4" id="KW-1185">Reference proteome</keyword>
<evidence type="ECO:0008006" key="5">
    <source>
        <dbReference type="Google" id="ProtNLM"/>
    </source>
</evidence>
<dbReference type="STRING" id="392015.SAMN05421543_10139"/>